<evidence type="ECO:0000313" key="2">
    <source>
        <dbReference type="Proteomes" id="UP000021210"/>
    </source>
</evidence>
<protein>
    <recommendedName>
        <fullName evidence="3">DUF3558 domain-containing protein</fullName>
    </recommendedName>
</protein>
<proteinExistence type="predicted"/>
<dbReference type="Pfam" id="PF12079">
    <property type="entry name" value="DUF3558"/>
    <property type="match status" value="1"/>
</dbReference>
<gene>
    <name evidence="1" type="ORF">I542_3772</name>
</gene>
<dbReference type="EMBL" id="JAOH01000002">
    <property type="protein sequence ID" value="EUA63615.1"/>
    <property type="molecule type" value="Genomic_DNA"/>
</dbReference>
<name>A0A829QL68_9MYCO</name>
<organism evidence="1 2">
    <name type="scientific">Mycobacteroides abscessus 1948</name>
    <dbReference type="NCBI Taxonomy" id="1299323"/>
    <lineage>
        <taxon>Bacteria</taxon>
        <taxon>Bacillati</taxon>
        <taxon>Actinomycetota</taxon>
        <taxon>Actinomycetes</taxon>
        <taxon>Mycobacteriales</taxon>
        <taxon>Mycobacteriaceae</taxon>
        <taxon>Mycobacteroides</taxon>
        <taxon>Mycobacteroides abscessus</taxon>
    </lineage>
</organism>
<dbReference type="AlphaFoldDB" id="A0A829QL68"/>
<dbReference type="Proteomes" id="UP000021210">
    <property type="component" value="Unassembled WGS sequence"/>
</dbReference>
<sequence>MLPVLALTAALTVSCSHSRIQPQDASTSTSTSTSAVATNTAGRAKITFDPCSQIPASVIAQQKLDRLPPKPDRSADGDIENNRCGYLAQARYGVSAVASNYTLEMDKKVDFHGDFKEFDINGRRALSFLIYKNDPTACAIDVEATTGTYGVNASSAMGTFGDFPDCLTAARAPPGCILAVFPGLTSVWQIACGFGGTESALWPSYLGVGGFWAER</sequence>
<evidence type="ECO:0008006" key="3">
    <source>
        <dbReference type="Google" id="ProtNLM"/>
    </source>
</evidence>
<evidence type="ECO:0000313" key="1">
    <source>
        <dbReference type="EMBL" id="EUA63615.1"/>
    </source>
</evidence>
<comment type="caution">
    <text evidence="1">The sequence shown here is derived from an EMBL/GenBank/DDBJ whole genome shotgun (WGS) entry which is preliminary data.</text>
</comment>
<accession>A0A829QL68</accession>
<reference evidence="1 2" key="1">
    <citation type="submission" date="2013-12" db="EMBL/GenBank/DDBJ databases">
        <authorList>
            <person name="Zelazny A."/>
            <person name="Olivier K."/>
            <person name="Holland S."/>
            <person name="Lenaerts A."/>
            <person name="Ordway D."/>
            <person name="DeGroote M.A."/>
            <person name="Parker T."/>
            <person name="Sizemore C."/>
            <person name="Tallon L.J."/>
            <person name="Sadzewicz L.K."/>
            <person name="Sengamalay N."/>
            <person name="Fraser C.M."/>
            <person name="Hine E."/>
            <person name="Shefchek K.A."/>
            <person name="Das S.P."/>
            <person name="Tettelin H."/>
        </authorList>
    </citation>
    <scope>NUCLEOTIDE SEQUENCE [LARGE SCALE GENOMIC DNA]</scope>
    <source>
        <strain evidence="1 2">1948</strain>
    </source>
</reference>
<dbReference type="InterPro" id="IPR024520">
    <property type="entry name" value="DUF3558"/>
</dbReference>